<evidence type="ECO:0000256" key="4">
    <source>
        <dbReference type="ARBA" id="ARBA00022695"/>
    </source>
</evidence>
<dbReference type="SUPFAM" id="SSF56672">
    <property type="entry name" value="DNA/RNA polymerases"/>
    <property type="match status" value="1"/>
</dbReference>
<keyword evidence="11" id="KW-1185">Reference proteome</keyword>
<keyword evidence="7" id="KW-0238">DNA-binding</keyword>
<keyword evidence="6" id="KW-0239">DNA-directed DNA polymerase</keyword>
<dbReference type="InterPro" id="IPR023211">
    <property type="entry name" value="DNA_pol_palm_dom_sf"/>
</dbReference>
<protein>
    <recommendedName>
        <fullName evidence="2">DNA-directed DNA polymerase</fullName>
        <ecNumber evidence="2">2.7.7.7</ecNumber>
    </recommendedName>
</protein>
<evidence type="ECO:0000256" key="3">
    <source>
        <dbReference type="ARBA" id="ARBA00022679"/>
    </source>
</evidence>
<dbReference type="EMBL" id="JBJJXI010000181">
    <property type="protein sequence ID" value="KAL3384005.1"/>
    <property type="molecule type" value="Genomic_DNA"/>
</dbReference>
<evidence type="ECO:0000256" key="1">
    <source>
        <dbReference type="ARBA" id="ARBA00005755"/>
    </source>
</evidence>
<evidence type="ECO:0000256" key="2">
    <source>
        <dbReference type="ARBA" id="ARBA00012417"/>
    </source>
</evidence>
<evidence type="ECO:0000313" key="11">
    <source>
        <dbReference type="Proteomes" id="UP001627154"/>
    </source>
</evidence>
<sequence>MLPPESEILPWVERAVNDIFEYVRSKATSENSRIGLSISSKHLLRGSAGLSIRPIKNFSSKDLVDLIMGLVQSNTSFYIDEPFDLHTTYIDVPHGFGRKKQPMDINTVSKRSIVMIKNDDDLCLPRALIVGEAYLAYRDDITAEAKKKWERARDGRYSHQRELALQLMRDACVTIDGQGAGYEEIVQFQAHYDKKKISIVAFDKITYGQGSSPFFDGRKPDNDKVIHLLYDGREKHFDAIINPVGVVKDPYFCTFCNIRYRSINSHVCQKICDACFQQGKCDSSAEKIKCEKCHRCFYGVNCLAKHTVKSKKYSLCDTVKICQQCFAVINTLRASHECGVHYCDHCKTKHSPNELCFMQPIKETEQNNFKYLYIFFDFETRQDTAYKNHASTTEHIPTLCIAHQVCSDCIQDDDMKNMCGTCGIREYVFKIDPVGQLLDIAIREKTKFKKIACLSHNGSSYDTQLVMKRLVEQTNLNRPPTVILNGHNIILLQYGRTVFIDSLNYFHMKLSALPRAFGLPESSKKGYFPHFFNTLENKEYIGPMPAASFYGLETMSTAEREKFLAWYETAREQIFDIRKEEIEYCRMDVEILRRACLEFRKIMLDLAGVDPFVQATTIASACSYMFRKKYLKENTIALIPPAGYRRCDTHSQIAIEWLLLCEHELGREIIHAGRSREHCLIEGYRVDGYLGPTDGSPRGTVFEFQGCFFHGCLKCYPTGRDRVMFNNRTLNESYERTKVKIDRLKALGYTVRQIWECEFEKIKQNVPGVSEIIDNHPLISDIKINPRDSFFGGRTENFVTHYDVKPGETIRYIDVCSLYPYVCKYGKYPRGHPIIYVGEECSRLTGGDANNLSNVEGLVKCKILPPRDLYIPVIPVKMNSRLMFSLCRSCCAESIKGDCFHEDVEDRAFAGTWVADELRKAIQKGYKILNLYVVWQYEIIQYDKSKNSKGLFTEYIDTFLKFKQEASGWPAWCESENDKIRYISEYKAAENISLDPDKVENNPALRAFSKLALNSFWGKFSQRGCLSQTSVIKSRKDLLELLTSPDKETHDIVLASDETIYAQWKYKQEAENATCYTNVVIAAYTTAQARLVLYEYLEKLDRRVLYCDTDSVIYTSATGEYEPPLGTALGAMTDELASYGKDTYIRSFVSGGPKFYAYEAVTPGTGELHRCCKIKGISLNHENSKKINYESVKRMILKMYDDDDECEDNSITVDFRAIRRTKTHDIVSRDESKRCCPVLKKRRFIDSEFSLPFGFKDSL</sequence>
<evidence type="ECO:0000256" key="6">
    <source>
        <dbReference type="ARBA" id="ARBA00022932"/>
    </source>
</evidence>
<dbReference type="InterPro" id="IPR004868">
    <property type="entry name" value="DNA-dir_DNA_pol_B_mt/vir"/>
</dbReference>
<keyword evidence="4" id="KW-0548">Nucleotidyltransferase</keyword>
<dbReference type="SUPFAM" id="SSF52980">
    <property type="entry name" value="Restriction endonuclease-like"/>
    <property type="match status" value="1"/>
</dbReference>
<feature type="domain" description="DNA-directed DNA polymerase family B mitochondria/virus" evidence="9">
    <location>
        <begin position="787"/>
        <end position="1096"/>
    </location>
</feature>
<name>A0ABD2VTF4_9HYME</name>
<dbReference type="GO" id="GO:0003677">
    <property type="term" value="F:DNA binding"/>
    <property type="evidence" value="ECO:0007669"/>
    <property type="project" value="UniProtKB-KW"/>
</dbReference>
<feature type="domain" description="DNA-directed DNA polymerase family B mitochondria/virus" evidence="9">
    <location>
        <begin position="447"/>
        <end position="639"/>
    </location>
</feature>
<reference evidence="10 11" key="1">
    <citation type="journal article" date="2024" name="bioRxiv">
        <title>A reference genome for Trichogramma kaykai: A tiny desert-dwelling parasitoid wasp with competing sex-ratio distorters.</title>
        <authorList>
            <person name="Culotta J."/>
            <person name="Lindsey A.R."/>
        </authorList>
    </citation>
    <scope>NUCLEOTIDE SEQUENCE [LARGE SCALE GENOMIC DNA]</scope>
    <source>
        <strain evidence="10 11">KSX58</strain>
    </source>
</reference>
<dbReference type="InterPro" id="IPR012337">
    <property type="entry name" value="RNaseH-like_sf"/>
</dbReference>
<evidence type="ECO:0000313" key="10">
    <source>
        <dbReference type="EMBL" id="KAL3384005.1"/>
    </source>
</evidence>
<keyword evidence="3" id="KW-0808">Transferase</keyword>
<dbReference type="EC" id="2.7.7.7" evidence="2"/>
<dbReference type="InterPro" id="IPR043502">
    <property type="entry name" value="DNA/RNA_pol_sf"/>
</dbReference>
<evidence type="ECO:0000259" key="9">
    <source>
        <dbReference type="Pfam" id="PF03175"/>
    </source>
</evidence>
<dbReference type="PANTHER" id="PTHR33568">
    <property type="entry name" value="DNA POLYMERASE"/>
    <property type="match status" value="1"/>
</dbReference>
<dbReference type="GO" id="GO:0006260">
    <property type="term" value="P:DNA replication"/>
    <property type="evidence" value="ECO:0007669"/>
    <property type="project" value="UniProtKB-KW"/>
</dbReference>
<accession>A0ABD2VTF4</accession>
<keyword evidence="5" id="KW-0235">DNA replication</keyword>
<comment type="catalytic activity">
    <reaction evidence="8">
        <text>DNA(n) + a 2'-deoxyribonucleoside 5'-triphosphate = DNA(n+1) + diphosphate</text>
        <dbReference type="Rhea" id="RHEA:22508"/>
        <dbReference type="Rhea" id="RHEA-COMP:17339"/>
        <dbReference type="Rhea" id="RHEA-COMP:17340"/>
        <dbReference type="ChEBI" id="CHEBI:33019"/>
        <dbReference type="ChEBI" id="CHEBI:61560"/>
        <dbReference type="ChEBI" id="CHEBI:173112"/>
        <dbReference type="EC" id="2.7.7.7"/>
    </reaction>
</comment>
<comment type="caution">
    <text evidence="10">The sequence shown here is derived from an EMBL/GenBank/DDBJ whole genome shotgun (WGS) entry which is preliminary data.</text>
</comment>
<dbReference type="GO" id="GO:0042575">
    <property type="term" value="C:DNA polymerase complex"/>
    <property type="evidence" value="ECO:0007669"/>
    <property type="project" value="UniProtKB-ARBA"/>
</dbReference>
<dbReference type="Gene3D" id="3.30.420.10">
    <property type="entry name" value="Ribonuclease H-like superfamily/Ribonuclease H"/>
    <property type="match status" value="1"/>
</dbReference>
<dbReference type="Proteomes" id="UP001627154">
    <property type="component" value="Unassembled WGS sequence"/>
</dbReference>
<dbReference type="Gene3D" id="3.90.1600.10">
    <property type="entry name" value="Palm domain of DNA polymerase"/>
    <property type="match status" value="1"/>
</dbReference>
<proteinExistence type="inferred from homology"/>
<dbReference type="Gene3D" id="3.40.960.10">
    <property type="entry name" value="VSR Endonuclease"/>
    <property type="match status" value="1"/>
</dbReference>
<dbReference type="AlphaFoldDB" id="A0ABD2VTF4"/>
<evidence type="ECO:0000256" key="5">
    <source>
        <dbReference type="ARBA" id="ARBA00022705"/>
    </source>
</evidence>
<evidence type="ECO:0000256" key="7">
    <source>
        <dbReference type="ARBA" id="ARBA00023125"/>
    </source>
</evidence>
<organism evidence="10 11">
    <name type="scientific">Trichogramma kaykai</name>
    <dbReference type="NCBI Taxonomy" id="54128"/>
    <lineage>
        <taxon>Eukaryota</taxon>
        <taxon>Metazoa</taxon>
        <taxon>Ecdysozoa</taxon>
        <taxon>Arthropoda</taxon>
        <taxon>Hexapoda</taxon>
        <taxon>Insecta</taxon>
        <taxon>Pterygota</taxon>
        <taxon>Neoptera</taxon>
        <taxon>Endopterygota</taxon>
        <taxon>Hymenoptera</taxon>
        <taxon>Apocrita</taxon>
        <taxon>Proctotrupomorpha</taxon>
        <taxon>Chalcidoidea</taxon>
        <taxon>Trichogrammatidae</taxon>
        <taxon>Trichogramma</taxon>
    </lineage>
</organism>
<dbReference type="InterPro" id="IPR011335">
    <property type="entry name" value="Restrct_endonuc-II-like"/>
</dbReference>
<evidence type="ECO:0000256" key="8">
    <source>
        <dbReference type="ARBA" id="ARBA00049244"/>
    </source>
</evidence>
<dbReference type="GO" id="GO:0003887">
    <property type="term" value="F:DNA-directed DNA polymerase activity"/>
    <property type="evidence" value="ECO:0007669"/>
    <property type="project" value="UniProtKB-KW"/>
</dbReference>
<dbReference type="PANTHER" id="PTHR33568:SF3">
    <property type="entry name" value="DNA-DIRECTED DNA POLYMERASE"/>
    <property type="match status" value="1"/>
</dbReference>
<gene>
    <name evidence="10" type="ORF">TKK_020349</name>
</gene>
<dbReference type="SUPFAM" id="SSF53098">
    <property type="entry name" value="Ribonuclease H-like"/>
    <property type="match status" value="1"/>
</dbReference>
<dbReference type="GO" id="GO:0006281">
    <property type="term" value="P:DNA repair"/>
    <property type="evidence" value="ECO:0007669"/>
    <property type="project" value="UniProtKB-ARBA"/>
</dbReference>
<dbReference type="Pfam" id="PF03175">
    <property type="entry name" value="DNA_pol_B_2"/>
    <property type="match status" value="2"/>
</dbReference>
<comment type="similarity">
    <text evidence="1">Belongs to the DNA polymerase type-B family.</text>
</comment>
<dbReference type="InterPro" id="IPR036397">
    <property type="entry name" value="RNaseH_sf"/>
</dbReference>